<gene>
    <name evidence="10" type="ORF">IV80_GL000192</name>
</gene>
<dbReference type="OrthoDB" id="5498344at2"/>
<dbReference type="EMBL" id="JQBR01000001">
    <property type="protein sequence ID" value="KRN67649.1"/>
    <property type="molecule type" value="Genomic_DNA"/>
</dbReference>
<dbReference type="InterPro" id="IPR036554">
    <property type="entry name" value="GHMP_kinase_C_sf"/>
</dbReference>
<sequence length="321" mass="34617">MITARAHTNIALLKYWGKKDENLILPFNDSISLTLDRFYTDTSVEFDANLVEDTITVDHQPLIGPGLKRVTRVLDLIRAKSGHNLPAKVFSSNHVPMAAGLASSSSAFAALAAAAAKASGLILSNRELSILARHGSGSASRSIFGGFVQWHAGFDNQSSYAESIQCPVDWDVNLITVLIDTKQKKVSSTIGMQSVAKTSPFFPAWVKSAQADVKPIKNAILNKNLASLGELAEQNAMRMHATTFGAIPSFTYFQPETLAILNTVRNLRKQGVECYSTVDAGPNVKIICASTDNEKVITRLAAIVGQDRLVVCKPGPGVTYL</sequence>
<dbReference type="PATRIC" id="fig|319652.3.peg.194"/>
<evidence type="ECO:0000256" key="4">
    <source>
        <dbReference type="ARBA" id="ARBA00022741"/>
    </source>
</evidence>
<dbReference type="GO" id="GO:0005829">
    <property type="term" value="C:cytosol"/>
    <property type="evidence" value="ECO:0007669"/>
    <property type="project" value="InterPro"/>
</dbReference>
<dbReference type="PANTHER" id="PTHR10977">
    <property type="entry name" value="DIPHOSPHOMEVALONATE DECARBOXYLASE"/>
    <property type="match status" value="1"/>
</dbReference>
<dbReference type="GO" id="GO:0019287">
    <property type="term" value="P:isopentenyl diphosphate biosynthetic process, mevalonate pathway"/>
    <property type="evidence" value="ECO:0007669"/>
    <property type="project" value="InterPro"/>
</dbReference>
<comment type="caution">
    <text evidence="10">The sequence shown here is derived from an EMBL/GenBank/DDBJ whole genome shotgun (WGS) entry which is preliminary data.</text>
</comment>
<evidence type="ECO:0000313" key="10">
    <source>
        <dbReference type="EMBL" id="KRN67649.1"/>
    </source>
</evidence>
<reference evidence="10 11" key="1">
    <citation type="journal article" date="2015" name="Genome Announc.">
        <title>Expanding the biotechnology potential of lactobacilli through comparative genomics of 213 strains and associated genera.</title>
        <authorList>
            <person name="Sun Z."/>
            <person name="Harris H.M."/>
            <person name="McCann A."/>
            <person name="Guo C."/>
            <person name="Argimon S."/>
            <person name="Zhang W."/>
            <person name="Yang X."/>
            <person name="Jeffery I.B."/>
            <person name="Cooney J.C."/>
            <person name="Kagawa T.F."/>
            <person name="Liu W."/>
            <person name="Song Y."/>
            <person name="Salvetti E."/>
            <person name="Wrobel A."/>
            <person name="Rasinkangas P."/>
            <person name="Parkhill J."/>
            <person name="Rea M.C."/>
            <person name="O'Sullivan O."/>
            <person name="Ritari J."/>
            <person name="Douillard F.P."/>
            <person name="Paul Ross R."/>
            <person name="Yang R."/>
            <person name="Briner A.E."/>
            <person name="Felis G.E."/>
            <person name="de Vos W.M."/>
            <person name="Barrangou R."/>
            <person name="Klaenhammer T.R."/>
            <person name="Caufield P.W."/>
            <person name="Cui Y."/>
            <person name="Zhang H."/>
            <person name="O'Toole P.W."/>
        </authorList>
    </citation>
    <scope>NUCLEOTIDE SEQUENCE [LARGE SCALE GENOMIC DNA]</scope>
    <source>
        <strain evidence="10 11">DSM 17757</strain>
    </source>
</reference>
<evidence type="ECO:0000256" key="6">
    <source>
        <dbReference type="ARBA" id="ARBA00023098"/>
    </source>
</evidence>
<evidence type="ECO:0000313" key="11">
    <source>
        <dbReference type="Proteomes" id="UP000051568"/>
    </source>
</evidence>
<feature type="domain" description="Mvd1 C-terminal" evidence="8">
    <location>
        <begin position="177"/>
        <end position="305"/>
    </location>
</feature>
<evidence type="ECO:0000256" key="2">
    <source>
        <dbReference type="ARBA" id="ARBA00012296"/>
    </source>
</evidence>
<dbReference type="Pfam" id="PF22700">
    <property type="entry name" value="MVD-like_N"/>
    <property type="match status" value="1"/>
</dbReference>
<comment type="similarity">
    <text evidence="1">Belongs to the diphosphomevalonate decarboxylase family.</text>
</comment>
<dbReference type="AlphaFoldDB" id="A0A0R2IR86"/>
<name>A0A0R2IR86_9LACO</name>
<dbReference type="EC" id="4.1.1.33" evidence="2"/>
<dbReference type="PANTHER" id="PTHR10977:SF3">
    <property type="entry name" value="DIPHOSPHOMEVALONATE DECARBOXYLASE"/>
    <property type="match status" value="1"/>
</dbReference>
<dbReference type="Gene3D" id="3.30.230.10">
    <property type="match status" value="1"/>
</dbReference>
<dbReference type="GO" id="GO:0004163">
    <property type="term" value="F:diphosphomevalonate decarboxylase activity"/>
    <property type="evidence" value="ECO:0007669"/>
    <property type="project" value="UniProtKB-EC"/>
</dbReference>
<dbReference type="NCBIfam" id="TIGR01240">
    <property type="entry name" value="mevDPdecarb"/>
    <property type="match status" value="1"/>
</dbReference>
<feature type="domain" description="Diphosphomevalonate decarboxylase-like N-terminal" evidence="9">
    <location>
        <begin position="6"/>
        <end position="161"/>
    </location>
</feature>
<evidence type="ECO:0000259" key="9">
    <source>
        <dbReference type="Pfam" id="PF22700"/>
    </source>
</evidence>
<keyword evidence="7" id="KW-0456">Lyase</keyword>
<evidence type="ECO:0000256" key="7">
    <source>
        <dbReference type="ARBA" id="ARBA00023239"/>
    </source>
</evidence>
<dbReference type="InterPro" id="IPR020568">
    <property type="entry name" value="Ribosomal_Su5_D2-typ_SF"/>
</dbReference>
<dbReference type="SUPFAM" id="SSF54211">
    <property type="entry name" value="Ribosomal protein S5 domain 2-like"/>
    <property type="match status" value="1"/>
</dbReference>
<dbReference type="Gene3D" id="3.30.70.890">
    <property type="entry name" value="GHMP kinase, C-terminal domain"/>
    <property type="match status" value="1"/>
</dbReference>
<dbReference type="InterPro" id="IPR014721">
    <property type="entry name" value="Ribsml_uS5_D2-typ_fold_subgr"/>
</dbReference>
<keyword evidence="6" id="KW-0443">Lipid metabolism</keyword>
<dbReference type="PIRSF" id="PIRSF015950">
    <property type="entry name" value="Mev_P_decrbx"/>
    <property type="match status" value="1"/>
</dbReference>
<proteinExistence type="inferred from homology"/>
<organism evidence="10 11">
    <name type="scientific">Pediococcus cellicola</name>
    <dbReference type="NCBI Taxonomy" id="319652"/>
    <lineage>
        <taxon>Bacteria</taxon>
        <taxon>Bacillati</taxon>
        <taxon>Bacillota</taxon>
        <taxon>Bacilli</taxon>
        <taxon>Lactobacillales</taxon>
        <taxon>Lactobacillaceae</taxon>
        <taxon>Pediococcus</taxon>
    </lineage>
</organism>
<dbReference type="Pfam" id="PF18376">
    <property type="entry name" value="MDD_C"/>
    <property type="match status" value="1"/>
</dbReference>
<dbReference type="InterPro" id="IPR041431">
    <property type="entry name" value="Mvd1_C"/>
</dbReference>
<dbReference type="SUPFAM" id="SSF55060">
    <property type="entry name" value="GHMP Kinase, C-terminal domain"/>
    <property type="match status" value="1"/>
</dbReference>
<dbReference type="InterPro" id="IPR029765">
    <property type="entry name" value="Mev_diP_decarb"/>
</dbReference>
<keyword evidence="3" id="KW-0444">Lipid biosynthesis</keyword>
<evidence type="ECO:0000256" key="1">
    <source>
        <dbReference type="ARBA" id="ARBA00008831"/>
    </source>
</evidence>
<dbReference type="InterPro" id="IPR053859">
    <property type="entry name" value="MVD-like_N"/>
</dbReference>
<dbReference type="GO" id="GO:0005524">
    <property type="term" value="F:ATP binding"/>
    <property type="evidence" value="ECO:0007669"/>
    <property type="project" value="UniProtKB-KW"/>
</dbReference>
<dbReference type="FunFam" id="3.30.230.10:FF:000072">
    <property type="entry name" value="Diphosphomevalonate decarboxylase"/>
    <property type="match status" value="1"/>
</dbReference>
<dbReference type="Proteomes" id="UP000051568">
    <property type="component" value="Unassembled WGS sequence"/>
</dbReference>
<evidence type="ECO:0000259" key="8">
    <source>
        <dbReference type="Pfam" id="PF18376"/>
    </source>
</evidence>
<keyword evidence="4" id="KW-0547">Nucleotide-binding</keyword>
<keyword evidence="5" id="KW-0067">ATP-binding</keyword>
<evidence type="ECO:0000256" key="5">
    <source>
        <dbReference type="ARBA" id="ARBA00022840"/>
    </source>
</evidence>
<accession>A0A0R2IR86</accession>
<dbReference type="STRING" id="319652.IV80_GL000192"/>
<protein>
    <recommendedName>
        <fullName evidence="2">diphosphomevalonate decarboxylase</fullName>
        <ecNumber evidence="2">4.1.1.33</ecNumber>
    </recommendedName>
</protein>
<keyword evidence="11" id="KW-1185">Reference proteome</keyword>
<dbReference type="InterPro" id="IPR005935">
    <property type="entry name" value="Mev_decarb"/>
</dbReference>
<evidence type="ECO:0000256" key="3">
    <source>
        <dbReference type="ARBA" id="ARBA00022516"/>
    </source>
</evidence>
<dbReference type="RefSeq" id="WP_057748179.1">
    <property type="nucleotide sequence ID" value="NZ_BJVH01000001.1"/>
</dbReference>